<reference evidence="3" key="1">
    <citation type="journal article" date="2019" name="Int. J. Syst. Evol. Microbiol.">
        <title>The Global Catalogue of Microorganisms (GCM) 10K type strain sequencing project: providing services to taxonomists for standard genome sequencing and annotation.</title>
        <authorList>
            <consortium name="The Broad Institute Genomics Platform"/>
            <consortium name="The Broad Institute Genome Sequencing Center for Infectious Disease"/>
            <person name="Wu L."/>
            <person name="Ma J."/>
        </authorList>
    </citation>
    <scope>NUCLEOTIDE SEQUENCE [LARGE SCALE GENOMIC DNA]</scope>
    <source>
        <strain evidence="3">CGMCC 1.12922</strain>
    </source>
</reference>
<dbReference type="InterPro" id="IPR017926">
    <property type="entry name" value="GATASE"/>
</dbReference>
<sequence length="225" mass="24659">MRIGILQPGHAPDEVRGDLGDYADMFERLLAGQDFSFRRWDVVDNIFPEGPDEADAWLITGSRHGVYEPHPWLPRLEELVREIVASGKPLVGVCFGHQVIAQALGGKVEKFAGGWAVGPQDYDFGDARLALNAWHQDQVVELPPGAQVIASNDFCRYAALVIGENVLTIQPHPEFTAEMIAGLIDHRAAKVPEALVAKARADLGSKTDNAELGRRMADFLRKGAK</sequence>
<feature type="domain" description="Glutamine amidotransferase" evidence="1">
    <location>
        <begin position="73"/>
        <end position="177"/>
    </location>
</feature>
<protein>
    <submittedName>
        <fullName evidence="2">Glutamine amidotransferase</fullName>
    </submittedName>
</protein>
<keyword evidence="3" id="KW-1185">Reference proteome</keyword>
<dbReference type="SUPFAM" id="SSF52317">
    <property type="entry name" value="Class I glutamine amidotransferase-like"/>
    <property type="match status" value="1"/>
</dbReference>
<dbReference type="CDD" id="cd01741">
    <property type="entry name" value="GATase1_1"/>
    <property type="match status" value="1"/>
</dbReference>
<dbReference type="PANTHER" id="PTHR42695:SF5">
    <property type="entry name" value="GLUTAMINE AMIDOTRANSFERASE YLR126C-RELATED"/>
    <property type="match status" value="1"/>
</dbReference>
<keyword evidence="2" id="KW-0315">Glutamine amidotransferase</keyword>
<dbReference type="Pfam" id="PF00117">
    <property type="entry name" value="GATase"/>
    <property type="match status" value="1"/>
</dbReference>
<organism evidence="2 3">
    <name type="scientific">Sinisalibacter lacisalsi</name>
    <dbReference type="NCBI Taxonomy" id="1526570"/>
    <lineage>
        <taxon>Bacteria</taxon>
        <taxon>Pseudomonadati</taxon>
        <taxon>Pseudomonadota</taxon>
        <taxon>Alphaproteobacteria</taxon>
        <taxon>Rhodobacterales</taxon>
        <taxon>Roseobacteraceae</taxon>
        <taxon>Sinisalibacter</taxon>
    </lineage>
</organism>
<dbReference type="InterPro" id="IPR044992">
    <property type="entry name" value="ChyE-like"/>
</dbReference>
<comment type="caution">
    <text evidence="2">The sequence shown here is derived from an EMBL/GenBank/DDBJ whole genome shotgun (WGS) entry which is preliminary data.</text>
</comment>
<accession>A0ABQ1QTA3</accession>
<dbReference type="Gene3D" id="3.40.50.880">
    <property type="match status" value="1"/>
</dbReference>
<dbReference type="InterPro" id="IPR029062">
    <property type="entry name" value="Class_I_gatase-like"/>
</dbReference>
<dbReference type="PROSITE" id="PS51273">
    <property type="entry name" value="GATASE_TYPE_1"/>
    <property type="match status" value="1"/>
</dbReference>
<proteinExistence type="predicted"/>
<dbReference type="PANTHER" id="PTHR42695">
    <property type="entry name" value="GLUTAMINE AMIDOTRANSFERASE YLR126C-RELATED"/>
    <property type="match status" value="1"/>
</dbReference>
<dbReference type="RefSeq" id="WP_188529165.1">
    <property type="nucleotide sequence ID" value="NZ_BMGI01000005.1"/>
</dbReference>
<evidence type="ECO:0000313" key="3">
    <source>
        <dbReference type="Proteomes" id="UP000617355"/>
    </source>
</evidence>
<gene>
    <name evidence="2" type="ORF">GCM10011358_29490</name>
</gene>
<dbReference type="Proteomes" id="UP000617355">
    <property type="component" value="Unassembled WGS sequence"/>
</dbReference>
<dbReference type="EMBL" id="BMGI01000005">
    <property type="protein sequence ID" value="GGD43816.1"/>
    <property type="molecule type" value="Genomic_DNA"/>
</dbReference>
<evidence type="ECO:0000259" key="1">
    <source>
        <dbReference type="Pfam" id="PF00117"/>
    </source>
</evidence>
<name>A0ABQ1QTA3_9RHOB</name>
<evidence type="ECO:0000313" key="2">
    <source>
        <dbReference type="EMBL" id="GGD43816.1"/>
    </source>
</evidence>